<evidence type="ECO:0000259" key="12">
    <source>
        <dbReference type="PROSITE" id="PS50885"/>
    </source>
</evidence>
<evidence type="ECO:0000256" key="8">
    <source>
        <dbReference type="ARBA" id="ARBA00022777"/>
    </source>
</evidence>
<dbReference type="EC" id="2.7.13.3" evidence="3"/>
<evidence type="ECO:0000256" key="7">
    <source>
        <dbReference type="ARBA" id="ARBA00022741"/>
    </source>
</evidence>
<keyword evidence="6" id="KW-0812">Transmembrane</keyword>
<keyword evidence="8 13" id="KW-0418">Kinase</keyword>
<keyword evidence="11" id="KW-0902">Two-component regulatory system</keyword>
<dbReference type="GO" id="GO:0016301">
    <property type="term" value="F:kinase activity"/>
    <property type="evidence" value="ECO:0007669"/>
    <property type="project" value="UniProtKB-KW"/>
</dbReference>
<comment type="catalytic activity">
    <reaction evidence="1">
        <text>ATP + protein L-histidine = ADP + protein N-phospho-L-histidine.</text>
        <dbReference type="EC" id="2.7.13.3"/>
    </reaction>
</comment>
<evidence type="ECO:0000256" key="4">
    <source>
        <dbReference type="ARBA" id="ARBA00022553"/>
    </source>
</evidence>
<dbReference type="Gene3D" id="1.20.5.1930">
    <property type="match status" value="1"/>
</dbReference>
<gene>
    <name evidence="13" type="ORF">QYF68_20570</name>
</gene>
<evidence type="ECO:0000256" key="11">
    <source>
        <dbReference type="ARBA" id="ARBA00023012"/>
    </source>
</evidence>
<evidence type="ECO:0000313" key="14">
    <source>
        <dbReference type="Proteomes" id="UP001172687"/>
    </source>
</evidence>
<evidence type="ECO:0000256" key="10">
    <source>
        <dbReference type="ARBA" id="ARBA00022989"/>
    </source>
</evidence>
<evidence type="ECO:0000256" key="1">
    <source>
        <dbReference type="ARBA" id="ARBA00000085"/>
    </source>
</evidence>
<dbReference type="PANTHER" id="PTHR24421">
    <property type="entry name" value="NITRATE/NITRITE SENSOR PROTEIN NARX-RELATED"/>
    <property type="match status" value="1"/>
</dbReference>
<evidence type="ECO:0000256" key="9">
    <source>
        <dbReference type="ARBA" id="ARBA00022840"/>
    </source>
</evidence>
<evidence type="ECO:0000256" key="5">
    <source>
        <dbReference type="ARBA" id="ARBA00022679"/>
    </source>
</evidence>
<dbReference type="CDD" id="cd06225">
    <property type="entry name" value="HAMP"/>
    <property type="match status" value="1"/>
</dbReference>
<dbReference type="InterPro" id="IPR050482">
    <property type="entry name" value="Sensor_HK_TwoCompSys"/>
</dbReference>
<keyword evidence="7" id="KW-0547">Nucleotide-binding</keyword>
<dbReference type="InterPro" id="IPR003660">
    <property type="entry name" value="HAMP_dom"/>
</dbReference>
<keyword evidence="5" id="KW-0808">Transferase</keyword>
<sequence length="308" mass="33176">MFLINGLIFTLGTLALALSPASVSSRIQLTEVPVLAVGLVIILTANAVLVRSSLDPLDELTTSMQRVDPPQRSDRLDDQGNGDLRDLITSFNSMLDRMEAERASSSAAILAAQESERQRIARELHDEIGQSLTVALLTLKRAIDRAPAGPQPELEYTQQTIRACLGEVRDIARRLRPDALDLGLAHALTALCNEYARATGVSVVTHVGHLPAQLDPQIELVCYRIAQESLTNVARHARPRKVWVEAHAASDELVMRIADDGGGIIREGAGIRGMRERALLVDATVTIASGADGTEVRLRIPLDGGPAA</sequence>
<dbReference type="SMART" id="SM00304">
    <property type="entry name" value="HAMP"/>
    <property type="match status" value="1"/>
</dbReference>
<keyword evidence="14" id="KW-1185">Reference proteome</keyword>
<dbReference type="PANTHER" id="PTHR24421:SF10">
    <property type="entry name" value="NITRATE_NITRITE SENSOR PROTEIN NARQ"/>
    <property type="match status" value="1"/>
</dbReference>
<evidence type="ECO:0000256" key="6">
    <source>
        <dbReference type="ARBA" id="ARBA00022692"/>
    </source>
</evidence>
<dbReference type="Proteomes" id="UP001172687">
    <property type="component" value="Unassembled WGS sequence"/>
</dbReference>
<dbReference type="CDD" id="cd16917">
    <property type="entry name" value="HATPase_UhpB-NarQ-NarX-like"/>
    <property type="match status" value="1"/>
</dbReference>
<dbReference type="Pfam" id="PF07730">
    <property type="entry name" value="HisKA_3"/>
    <property type="match status" value="1"/>
</dbReference>
<name>A0ABT8HHE3_MYCAO</name>
<dbReference type="EMBL" id="JAUHTC010000068">
    <property type="protein sequence ID" value="MDN4520195.1"/>
    <property type="molecule type" value="Genomic_DNA"/>
</dbReference>
<dbReference type="InterPro" id="IPR011712">
    <property type="entry name" value="Sig_transdc_His_kin_sub3_dim/P"/>
</dbReference>
<organism evidence="13 14">
    <name type="scientific">Mycolicibacterium austroafricanum</name>
    <name type="common">Mycobacterium austroafricanum</name>
    <dbReference type="NCBI Taxonomy" id="39687"/>
    <lineage>
        <taxon>Bacteria</taxon>
        <taxon>Bacillati</taxon>
        <taxon>Actinomycetota</taxon>
        <taxon>Actinomycetes</taxon>
        <taxon>Mycobacteriales</taxon>
        <taxon>Mycobacteriaceae</taxon>
        <taxon>Mycolicibacterium</taxon>
    </lineage>
</organism>
<evidence type="ECO:0000256" key="2">
    <source>
        <dbReference type="ARBA" id="ARBA00004370"/>
    </source>
</evidence>
<keyword evidence="10" id="KW-1133">Transmembrane helix</keyword>
<proteinExistence type="predicted"/>
<dbReference type="Gene3D" id="6.10.340.10">
    <property type="match status" value="1"/>
</dbReference>
<keyword evidence="4" id="KW-0597">Phosphoprotein</keyword>
<dbReference type="Gene3D" id="3.30.565.10">
    <property type="entry name" value="Histidine kinase-like ATPase, C-terminal domain"/>
    <property type="match status" value="1"/>
</dbReference>
<dbReference type="InterPro" id="IPR036890">
    <property type="entry name" value="HATPase_C_sf"/>
</dbReference>
<protein>
    <recommendedName>
        <fullName evidence="3">histidine kinase</fullName>
        <ecNumber evidence="3">2.7.13.3</ecNumber>
    </recommendedName>
</protein>
<dbReference type="RefSeq" id="WP_011778901.1">
    <property type="nucleotide sequence ID" value="NZ_CP070380.1"/>
</dbReference>
<dbReference type="Pfam" id="PF00672">
    <property type="entry name" value="HAMP"/>
    <property type="match status" value="1"/>
</dbReference>
<comment type="subcellular location">
    <subcellularLocation>
        <location evidence="2">Membrane</location>
    </subcellularLocation>
</comment>
<reference evidence="13" key="1">
    <citation type="submission" date="2023-07" db="EMBL/GenBank/DDBJ databases">
        <title>Degradation of tert-butanol by M. austroafricanum TBA100.</title>
        <authorList>
            <person name="Helbich S."/>
            <person name="Vainshtein Y."/>
        </authorList>
    </citation>
    <scope>NUCLEOTIDE SEQUENCE</scope>
    <source>
        <strain evidence="13">TBA100</strain>
    </source>
</reference>
<dbReference type="PROSITE" id="PS50885">
    <property type="entry name" value="HAMP"/>
    <property type="match status" value="1"/>
</dbReference>
<feature type="domain" description="HAMP" evidence="12">
    <location>
        <begin position="51"/>
        <end position="103"/>
    </location>
</feature>
<dbReference type="SUPFAM" id="SSF55874">
    <property type="entry name" value="ATPase domain of HSP90 chaperone/DNA topoisomerase II/histidine kinase"/>
    <property type="match status" value="1"/>
</dbReference>
<comment type="caution">
    <text evidence="13">The sequence shown here is derived from an EMBL/GenBank/DDBJ whole genome shotgun (WGS) entry which is preliminary data.</text>
</comment>
<accession>A0ABT8HHE3</accession>
<evidence type="ECO:0000256" key="3">
    <source>
        <dbReference type="ARBA" id="ARBA00012438"/>
    </source>
</evidence>
<keyword evidence="9" id="KW-0067">ATP-binding</keyword>
<evidence type="ECO:0000313" key="13">
    <source>
        <dbReference type="EMBL" id="MDN4520195.1"/>
    </source>
</evidence>
<keyword evidence="10" id="KW-0472">Membrane</keyword>